<sequence>MRGIKKVITTVTAALVSVGMLAACGSGNAGGADEGLGTADKPVSIDFWAWQPVEDQWKPIIAEWEKENPNIKINLWRNADQAEYEKKLRTAIASGEGPDVFALNSGSMVTQYGKFADDMAKLSDQYMKGWKDNVSSTAIDQMTDKDGKLVGMPTLLTGQEYLLYNETFLKELGITEMPKTYDELVKICKQLKAKGLVPIAYGAKDIWHLVDLFVYLSNEFGEGDIYKAEDGKMKFTDETFVKTMKAWKQMADDQIFEDGAVGVPTYPDTNDNYFAERKTPFLASGSWHSSMVVIPEGMPGLTGKIANDTLGMIEFPQVGPIHSGPTTGVDYALTVNKDSKRKEASMKFIEFMTTGKGQTLWTNMLQGSPVYTKAKVELRKDITETQRESVEMVNKTQSESKLTRKLKYADLENEIGVQMQNVYTGQSSVEDALASIEKVNESVDRG</sequence>
<dbReference type="Gene3D" id="3.40.190.10">
    <property type="entry name" value="Periplasmic binding protein-like II"/>
    <property type="match status" value="2"/>
</dbReference>
<proteinExistence type="predicted"/>
<gene>
    <name evidence="7" type="ORF">DSM100688_0964</name>
    <name evidence="8" type="ORF">GFD24_04935</name>
</gene>
<evidence type="ECO:0000256" key="6">
    <source>
        <dbReference type="SAM" id="SignalP"/>
    </source>
</evidence>
<protein>
    <submittedName>
        <fullName evidence="8">Extracellular solute-binding protein</fullName>
    </submittedName>
    <submittedName>
        <fullName evidence="7">Sugar ABC transporter substrate-binding protein</fullName>
    </submittedName>
</protein>
<dbReference type="EMBL" id="WBSM01000003">
    <property type="protein sequence ID" value="KAB8288397.1"/>
    <property type="molecule type" value="Genomic_DNA"/>
</dbReference>
<evidence type="ECO:0000256" key="4">
    <source>
        <dbReference type="ARBA" id="ARBA00023139"/>
    </source>
</evidence>
<evidence type="ECO:0000313" key="7">
    <source>
        <dbReference type="EMBL" id="KAB8288397.1"/>
    </source>
</evidence>
<keyword evidence="5" id="KW-0449">Lipoprotein</keyword>
<feature type="signal peptide" evidence="6">
    <location>
        <begin position="1"/>
        <end position="22"/>
    </location>
</feature>
<keyword evidence="10" id="KW-1185">Reference proteome</keyword>
<dbReference type="AlphaFoldDB" id="A0A6L4X3D8"/>
<keyword evidence="3" id="KW-0472">Membrane</keyword>
<evidence type="ECO:0000256" key="1">
    <source>
        <dbReference type="ARBA" id="ARBA00022475"/>
    </source>
</evidence>
<dbReference type="EMBL" id="WHZX01000003">
    <property type="protein sequence ID" value="NEG71568.1"/>
    <property type="molecule type" value="Genomic_DNA"/>
</dbReference>
<evidence type="ECO:0000256" key="5">
    <source>
        <dbReference type="ARBA" id="ARBA00023288"/>
    </source>
</evidence>
<accession>A0A6L4X3D8</accession>
<dbReference type="OrthoDB" id="2060074at2"/>
<reference evidence="8 9" key="1">
    <citation type="submission" date="2019-10" db="EMBL/GenBank/DDBJ databases">
        <title>Bifidobacterium from non-human primates.</title>
        <authorList>
            <person name="Modesto M."/>
        </authorList>
    </citation>
    <scope>NUCLEOTIDE SEQUENCE [LARGE SCALE GENOMIC DNA]</scope>
    <source>
        <strain evidence="8 9">TREM</strain>
    </source>
</reference>
<comment type="caution">
    <text evidence="7">The sequence shown here is derived from an EMBL/GenBank/DDBJ whole genome shotgun (WGS) entry which is preliminary data.</text>
</comment>
<evidence type="ECO:0000256" key="2">
    <source>
        <dbReference type="ARBA" id="ARBA00022729"/>
    </source>
</evidence>
<dbReference type="InterPro" id="IPR006059">
    <property type="entry name" value="SBP"/>
</dbReference>
<dbReference type="Proteomes" id="UP000482084">
    <property type="component" value="Unassembled WGS sequence"/>
</dbReference>
<name>A0A6L4X3D8_9BIFI</name>
<dbReference type="PANTHER" id="PTHR43649:SF33">
    <property type="entry name" value="POLYGALACTURONAN_RHAMNOGALACTURONAN-BINDING PROTEIN YTCQ"/>
    <property type="match status" value="1"/>
</dbReference>
<dbReference type="Pfam" id="PF01547">
    <property type="entry name" value="SBP_bac_1"/>
    <property type="match status" value="1"/>
</dbReference>
<dbReference type="SUPFAM" id="SSF53850">
    <property type="entry name" value="Periplasmic binding protein-like II"/>
    <property type="match status" value="1"/>
</dbReference>
<keyword evidence="1" id="KW-1003">Cell membrane</keyword>
<dbReference type="Proteomes" id="UP000469943">
    <property type="component" value="Unassembled WGS sequence"/>
</dbReference>
<organism evidence="7 10">
    <name type="scientific">Bifidobacterium ramosum</name>
    <dbReference type="NCBI Taxonomy" id="1798158"/>
    <lineage>
        <taxon>Bacteria</taxon>
        <taxon>Bacillati</taxon>
        <taxon>Actinomycetota</taxon>
        <taxon>Actinomycetes</taxon>
        <taxon>Bifidobacteriales</taxon>
        <taxon>Bifidobacteriaceae</taxon>
        <taxon>Bifidobacterium</taxon>
    </lineage>
</organism>
<dbReference type="PANTHER" id="PTHR43649">
    <property type="entry name" value="ARABINOSE-BINDING PROTEIN-RELATED"/>
    <property type="match status" value="1"/>
</dbReference>
<keyword evidence="4" id="KW-0564">Palmitate</keyword>
<reference evidence="7 10" key="2">
    <citation type="submission" date="2019-10" db="EMBL/GenBank/DDBJ databases">
        <title>Characterization of the phylogenetic diversity of two novel species belonging to the genus Bifidobacterium: Bifidobacterium cebidarum sp. nov. and Bifidobacterium leontopitheci sp. nov.</title>
        <authorList>
            <person name="Lugli G.A."/>
            <person name="Duranti S."/>
            <person name="Milani C."/>
            <person name="Turroni F."/>
            <person name="Ventura M."/>
        </authorList>
    </citation>
    <scope>NUCLEOTIDE SEQUENCE [LARGE SCALE GENOMIC DNA]</scope>
    <source>
        <strain evidence="7 10">DSM 100688</strain>
    </source>
</reference>
<dbReference type="RefSeq" id="WP_152358045.1">
    <property type="nucleotide sequence ID" value="NZ_WBSM01000003.1"/>
</dbReference>
<evidence type="ECO:0000313" key="10">
    <source>
        <dbReference type="Proteomes" id="UP000482084"/>
    </source>
</evidence>
<dbReference type="PROSITE" id="PS51257">
    <property type="entry name" value="PROKAR_LIPOPROTEIN"/>
    <property type="match status" value="1"/>
</dbReference>
<evidence type="ECO:0000313" key="9">
    <source>
        <dbReference type="Proteomes" id="UP000469943"/>
    </source>
</evidence>
<dbReference type="InterPro" id="IPR050490">
    <property type="entry name" value="Bact_solute-bd_prot1"/>
</dbReference>
<feature type="chain" id="PRO_5038312327" evidence="6">
    <location>
        <begin position="23"/>
        <end position="446"/>
    </location>
</feature>
<evidence type="ECO:0000313" key="8">
    <source>
        <dbReference type="EMBL" id="NEG71568.1"/>
    </source>
</evidence>
<keyword evidence="2 6" id="KW-0732">Signal</keyword>
<evidence type="ECO:0000256" key="3">
    <source>
        <dbReference type="ARBA" id="ARBA00023136"/>
    </source>
</evidence>